<organism evidence="3 4">
    <name type="scientific">Saccharibacillus brassicae</name>
    <dbReference type="NCBI Taxonomy" id="2583377"/>
    <lineage>
        <taxon>Bacteria</taxon>
        <taxon>Bacillati</taxon>
        <taxon>Bacillota</taxon>
        <taxon>Bacilli</taxon>
        <taxon>Bacillales</taxon>
        <taxon>Paenibacillaceae</taxon>
        <taxon>Saccharibacillus</taxon>
    </lineage>
</organism>
<evidence type="ECO:0008006" key="5">
    <source>
        <dbReference type="Google" id="ProtNLM"/>
    </source>
</evidence>
<keyword evidence="2" id="KW-0732">Signal</keyword>
<evidence type="ECO:0000313" key="3">
    <source>
        <dbReference type="EMBL" id="QDH23321.1"/>
    </source>
</evidence>
<dbReference type="PROSITE" id="PS51257">
    <property type="entry name" value="PROKAR_LIPOPROTEIN"/>
    <property type="match status" value="1"/>
</dbReference>
<accession>A0A4Y6V3X4</accession>
<dbReference type="PANTHER" id="PTHR47199:SF2">
    <property type="entry name" value="PHOTOSYSTEM II STABILITY_ASSEMBLY FACTOR HCF136, CHLOROPLASTIC"/>
    <property type="match status" value="1"/>
</dbReference>
<evidence type="ECO:0000256" key="2">
    <source>
        <dbReference type="SAM" id="SignalP"/>
    </source>
</evidence>
<dbReference type="KEGG" id="saca:FFV09_22105"/>
<feature type="signal peptide" evidence="2">
    <location>
        <begin position="1"/>
        <end position="19"/>
    </location>
</feature>
<proteinExistence type="predicted"/>
<dbReference type="Gene3D" id="2.130.10.10">
    <property type="entry name" value="YVTN repeat-like/Quinoprotein amine dehydrogenase"/>
    <property type="match status" value="2"/>
</dbReference>
<dbReference type="RefSeq" id="WP_141449858.1">
    <property type="nucleotide sequence ID" value="NZ_CP041217.1"/>
</dbReference>
<reference evidence="3 4" key="1">
    <citation type="submission" date="2019-06" db="EMBL/GenBank/DDBJ databases">
        <title>Saccharibacillus brassicae sp. nov., an endophytic bacterium isolated from Chinese cabbage seeds (Brassica pekinensis).</title>
        <authorList>
            <person name="Jiang L."/>
            <person name="Lee J."/>
            <person name="Kim S.W."/>
        </authorList>
    </citation>
    <scope>NUCLEOTIDE SEQUENCE [LARGE SCALE GENOMIC DNA]</scope>
    <source>
        <strain evidence="4">KCTC 43072 / ATSA2</strain>
    </source>
</reference>
<dbReference type="Proteomes" id="UP000316968">
    <property type="component" value="Chromosome"/>
</dbReference>
<dbReference type="AlphaFoldDB" id="A0A4Y6V3X4"/>
<dbReference type="InterPro" id="IPR015943">
    <property type="entry name" value="WD40/YVTN_repeat-like_dom_sf"/>
</dbReference>
<dbReference type="PANTHER" id="PTHR47199">
    <property type="entry name" value="PHOTOSYSTEM II STABILITY/ASSEMBLY FACTOR HCF136, CHLOROPLASTIC"/>
    <property type="match status" value="1"/>
</dbReference>
<dbReference type="SUPFAM" id="SSF110296">
    <property type="entry name" value="Oligoxyloglucan reducing end-specific cellobiohydrolase"/>
    <property type="match status" value="2"/>
</dbReference>
<feature type="chain" id="PRO_5038776530" description="Sortilin N-terminal domain-containing protein" evidence="2">
    <location>
        <begin position="20"/>
        <end position="429"/>
    </location>
</feature>
<evidence type="ECO:0000313" key="4">
    <source>
        <dbReference type="Proteomes" id="UP000316968"/>
    </source>
</evidence>
<keyword evidence="4" id="KW-1185">Reference proteome</keyword>
<sequence length="429" mass="47137">MRIGRRVLLPLLAMLIVLAGCSEDTSKEDAVSQPAVQDQPTDDGGGGQEITLVEPEEGGSANEYEQYVVQTRLTEMHLFNGKTGMAWGLTRSALRVYLTGNNGKNWVPLSPSEQIAFSTVPEYGKEVFFTDTAHGWIVRSSGLSEETLVLRTADRGENWALSTLGRTDELPAAFSFTDNEKGWLMTTKTSDAAGREDKTLYRTLDGGESWTPVMRTASGSQPGGSSNPLPEIGYLSGMRFESDGSGYATLLELGKPSVYRTTDGGRNWVKSSSFFAGEKTIGECDAYLNGKPQAYKNGSGSWVPIGCKQRDTVQYSGAFTQNGGTGWKPVPFDVPAQEALNFQIAPIFLDRMNGWMVRGPLVYRTTNGGKNWKALPQSKKLRENMDKYPEIFQVEFVTDKVGWILIGKTKLRRSLLMQTLDGGVTWNVI</sequence>
<gene>
    <name evidence="3" type="ORF">FFV09_22105</name>
</gene>
<feature type="region of interest" description="Disordered" evidence="1">
    <location>
        <begin position="28"/>
        <end position="57"/>
    </location>
</feature>
<protein>
    <recommendedName>
        <fullName evidence="5">Sortilin N-terminal domain-containing protein</fullName>
    </recommendedName>
</protein>
<evidence type="ECO:0000256" key="1">
    <source>
        <dbReference type="SAM" id="MobiDB-lite"/>
    </source>
</evidence>
<dbReference type="EMBL" id="CP041217">
    <property type="protein sequence ID" value="QDH23321.1"/>
    <property type="molecule type" value="Genomic_DNA"/>
</dbReference>
<dbReference type="OrthoDB" id="501835at2"/>
<name>A0A4Y6V3X4_SACBS</name>